<keyword evidence="2" id="KW-1185">Reference proteome</keyword>
<name>A0A5B8NP18_9CHRO</name>
<reference evidence="1" key="1">
    <citation type="submission" date="2019-08" db="EMBL/GenBank/DDBJ databases">
        <title>Carotenoids and Carotenoid Binding Proteins in the Halophilic Cyanobacterium Euhalothece sp. ZM00.</title>
        <authorList>
            <person name="Cho S.M."/>
            <person name="Song J.Y."/>
            <person name="Park Y.-I."/>
        </authorList>
    </citation>
    <scope>NUCLEOTIDE SEQUENCE [LARGE SCALE GENOMIC DNA]</scope>
    <source>
        <strain evidence="1">Z-M001</strain>
    </source>
</reference>
<organism evidence="1 2">
    <name type="scientific">Euhalothece natronophila Z-M001</name>
    <dbReference type="NCBI Taxonomy" id="522448"/>
    <lineage>
        <taxon>Bacteria</taxon>
        <taxon>Bacillati</taxon>
        <taxon>Cyanobacteriota</taxon>
        <taxon>Cyanophyceae</taxon>
        <taxon>Oscillatoriophycideae</taxon>
        <taxon>Chroococcales</taxon>
        <taxon>Halothecacae</taxon>
        <taxon>Halothece cluster</taxon>
        <taxon>Euhalothece</taxon>
    </lineage>
</organism>
<accession>A0A5B8NP18</accession>
<evidence type="ECO:0000313" key="2">
    <source>
        <dbReference type="Proteomes" id="UP000318453"/>
    </source>
</evidence>
<dbReference type="EMBL" id="CP042326">
    <property type="protein sequence ID" value="QDZ41002.1"/>
    <property type="molecule type" value="Genomic_DNA"/>
</dbReference>
<sequence length="170" mass="19376">MNQFFSEQNTLLEQTLGKQREGLEEVIKELQTVFQEDAKQMSEEIITSMDKIQKTTETVAHLANTTGLTSAERLGQIQEISRTLGSESQKINQAYEKLIQNFNQGLDTWNQHLTQYFEQANDTYQQGREQSEQAAAEVCNQLNATSHNLMGVAEYLVTAANDLQNTQERR</sequence>
<dbReference type="RefSeq" id="WP_146296842.1">
    <property type="nucleotide sequence ID" value="NZ_CP042326.1"/>
</dbReference>
<evidence type="ECO:0000313" key="1">
    <source>
        <dbReference type="EMBL" id="QDZ41002.1"/>
    </source>
</evidence>
<gene>
    <name evidence="1" type="ORF">FRE64_14265</name>
</gene>
<dbReference type="SUPFAM" id="SSF58113">
    <property type="entry name" value="Apolipoprotein A-I"/>
    <property type="match status" value="1"/>
</dbReference>
<dbReference type="KEGG" id="enn:FRE64_14265"/>
<dbReference type="Proteomes" id="UP000318453">
    <property type="component" value="Chromosome"/>
</dbReference>
<proteinExistence type="predicted"/>
<protein>
    <submittedName>
        <fullName evidence="1">Uncharacterized protein</fullName>
    </submittedName>
</protein>
<dbReference type="OrthoDB" id="9798009at2"/>
<dbReference type="AlphaFoldDB" id="A0A5B8NP18"/>